<dbReference type="EMBL" id="JAJNCT010000021">
    <property type="protein sequence ID" value="MCD2166852.1"/>
    <property type="molecule type" value="Genomic_DNA"/>
</dbReference>
<dbReference type="AlphaFoldDB" id="A0AAW4XZF1"/>
<name>A0AAW4XZF1_9BURK</name>
<organism evidence="1 2">
    <name type="scientific">Comamonas koreensis</name>
    <dbReference type="NCBI Taxonomy" id="160825"/>
    <lineage>
        <taxon>Bacteria</taxon>
        <taxon>Pseudomonadati</taxon>
        <taxon>Pseudomonadota</taxon>
        <taxon>Betaproteobacteria</taxon>
        <taxon>Burkholderiales</taxon>
        <taxon>Comamonadaceae</taxon>
        <taxon>Comamonas</taxon>
    </lineage>
</organism>
<accession>A0AAW4XZF1</accession>
<keyword evidence="2" id="KW-1185">Reference proteome</keyword>
<evidence type="ECO:0000313" key="2">
    <source>
        <dbReference type="Proteomes" id="UP001199260"/>
    </source>
</evidence>
<gene>
    <name evidence="1" type="ORF">LPW39_17140</name>
</gene>
<dbReference type="Proteomes" id="UP001199260">
    <property type="component" value="Unassembled WGS sequence"/>
</dbReference>
<dbReference type="RefSeq" id="WP_230778014.1">
    <property type="nucleotide sequence ID" value="NZ_JAJNCT010000021.1"/>
</dbReference>
<evidence type="ECO:0000313" key="1">
    <source>
        <dbReference type="EMBL" id="MCD2166852.1"/>
    </source>
</evidence>
<comment type="caution">
    <text evidence="1">The sequence shown here is derived from an EMBL/GenBank/DDBJ whole genome shotgun (WGS) entry which is preliminary data.</text>
</comment>
<proteinExistence type="predicted"/>
<sequence length="163" mass="17698">MQKITIQPRSAGKTSSIRAAMSAAARLLRKAGYTWENGEWKAPARRLITIWARNSGFDLMSFRDEWARAMAVDSRMPGLRLIDLAEVQAESVPNLTPSAIAAAVCQRVAELDDRSSPADWPEAMLVTAEELQAILLEELAAALPVPQAKPADALDAAQEGSKQ</sequence>
<protein>
    <submittedName>
        <fullName evidence="1">Uncharacterized protein</fullName>
    </submittedName>
</protein>
<reference evidence="1 2" key="1">
    <citation type="submission" date="2021-11" db="EMBL/GenBank/DDBJ databases">
        <title>Genome sequence.</title>
        <authorList>
            <person name="Sun Q."/>
        </authorList>
    </citation>
    <scope>NUCLEOTIDE SEQUENCE [LARGE SCALE GENOMIC DNA]</scope>
    <source>
        <strain evidence="1 2">KCTC 12005</strain>
    </source>
</reference>